<protein>
    <submittedName>
        <fullName evidence="2">Uncharacterized protein</fullName>
    </submittedName>
</protein>
<organism evidence="2 3">
    <name type="scientific">Methylobacterium aquaticum</name>
    <dbReference type="NCBI Taxonomy" id="270351"/>
    <lineage>
        <taxon>Bacteria</taxon>
        <taxon>Pseudomonadati</taxon>
        <taxon>Pseudomonadota</taxon>
        <taxon>Alphaproteobacteria</taxon>
        <taxon>Hyphomicrobiales</taxon>
        <taxon>Methylobacteriaceae</taxon>
        <taxon>Methylobacterium</taxon>
    </lineage>
</organism>
<proteinExistence type="predicted"/>
<dbReference type="STRING" id="270351.Maq22A_c27980"/>
<feature type="region of interest" description="Disordered" evidence="1">
    <location>
        <begin position="29"/>
        <end position="57"/>
    </location>
</feature>
<reference evidence="2 3" key="1">
    <citation type="journal article" date="2015" name="Genome Announc.">
        <title>Complete Genome Sequence of Methylobacterium aquaticum Strain 22A, Isolated from Racomitrium japonicum Moss.</title>
        <authorList>
            <person name="Tani A."/>
            <person name="Ogura Y."/>
            <person name="Hayashi T."/>
            <person name="Kimbara K."/>
        </authorList>
    </citation>
    <scope>NUCLEOTIDE SEQUENCE [LARGE SCALE GENOMIC DNA]</scope>
    <source>
        <strain evidence="2 3">MA-22A</strain>
    </source>
</reference>
<name>A0A1Y0ZC16_9HYPH</name>
<dbReference type="AlphaFoldDB" id="A0A1Y0ZC16"/>
<dbReference type="EMBL" id="AP014704">
    <property type="protein sequence ID" value="BAR47102.1"/>
    <property type="molecule type" value="Genomic_DNA"/>
</dbReference>
<dbReference type="Proteomes" id="UP000061432">
    <property type="component" value="Chromosome"/>
</dbReference>
<evidence type="ECO:0000256" key="1">
    <source>
        <dbReference type="SAM" id="MobiDB-lite"/>
    </source>
</evidence>
<evidence type="ECO:0000313" key="3">
    <source>
        <dbReference type="Proteomes" id="UP000061432"/>
    </source>
</evidence>
<dbReference type="KEGG" id="maqu:Maq22A_c27980"/>
<gene>
    <name evidence="2" type="ORF">Maq22A_c27980</name>
</gene>
<evidence type="ECO:0000313" key="2">
    <source>
        <dbReference type="EMBL" id="BAR47102.1"/>
    </source>
</evidence>
<sequence>MGSVRVVRADFHLQNIRCRSHYPAIQSCTPGRPGDVPPTASIPAAARPASTEAPCPCPHRADDPVGCRPARDGMTLQDGVAKLDGRAGCFYPAAWSVMMSIV</sequence>
<reference evidence="3" key="2">
    <citation type="submission" date="2015-01" db="EMBL/GenBank/DDBJ databases">
        <title>Complete genome sequence of Methylobacterium aquaticum strain 22A.</title>
        <authorList>
            <person name="Tani A."/>
            <person name="Ogura Y."/>
            <person name="Hayashi T."/>
        </authorList>
    </citation>
    <scope>NUCLEOTIDE SEQUENCE [LARGE SCALE GENOMIC DNA]</scope>
    <source>
        <strain evidence="3">MA-22A</strain>
    </source>
</reference>
<accession>A0A1Y0ZC16</accession>